<sequence length="82" mass="8376">MLFLDEDDLVATSQQGCDDLDARAGDRRGGRGGGGGFGCGHGSLRFVSQGFDAAGDMGGVAAVPVQEVREADYQAVEGEALL</sequence>
<accession>A0A9W6QCL9</accession>
<protein>
    <submittedName>
        <fullName evidence="1">Uncharacterized protein</fullName>
    </submittedName>
</protein>
<name>A0A9W6QCL9_9ACTN</name>
<reference evidence="1" key="1">
    <citation type="submission" date="2023-02" db="EMBL/GenBank/DDBJ databases">
        <title>Kitasatospora phosalacinea NBRC 14627.</title>
        <authorList>
            <person name="Ichikawa N."/>
            <person name="Sato H."/>
            <person name="Tonouchi N."/>
        </authorList>
    </citation>
    <scope>NUCLEOTIDE SEQUENCE</scope>
    <source>
        <strain evidence="1">NBRC 14627</strain>
    </source>
</reference>
<dbReference type="Proteomes" id="UP001165041">
    <property type="component" value="Unassembled WGS sequence"/>
</dbReference>
<dbReference type="AlphaFoldDB" id="A0A9W6QCL9"/>
<evidence type="ECO:0000313" key="2">
    <source>
        <dbReference type="Proteomes" id="UP001165041"/>
    </source>
</evidence>
<organism evidence="1 2">
    <name type="scientific">Kitasatospora phosalacinea</name>
    <dbReference type="NCBI Taxonomy" id="2065"/>
    <lineage>
        <taxon>Bacteria</taxon>
        <taxon>Bacillati</taxon>
        <taxon>Actinomycetota</taxon>
        <taxon>Actinomycetes</taxon>
        <taxon>Kitasatosporales</taxon>
        <taxon>Streptomycetaceae</taxon>
        <taxon>Kitasatospora</taxon>
    </lineage>
</organism>
<gene>
    <name evidence="1" type="ORF">Kpho02_69680</name>
</gene>
<dbReference type="EMBL" id="BSSA01000038">
    <property type="protein sequence ID" value="GLW74670.1"/>
    <property type="molecule type" value="Genomic_DNA"/>
</dbReference>
<evidence type="ECO:0000313" key="1">
    <source>
        <dbReference type="EMBL" id="GLW74670.1"/>
    </source>
</evidence>
<comment type="caution">
    <text evidence="1">The sequence shown here is derived from an EMBL/GenBank/DDBJ whole genome shotgun (WGS) entry which is preliminary data.</text>
</comment>
<proteinExistence type="predicted"/>